<dbReference type="GO" id="GO:0085020">
    <property type="term" value="P:protein K6-linked ubiquitination"/>
    <property type="evidence" value="ECO:0007669"/>
    <property type="project" value="TreeGrafter"/>
</dbReference>
<feature type="repeat" description="ANK" evidence="3">
    <location>
        <begin position="220"/>
        <end position="252"/>
    </location>
</feature>
<dbReference type="AlphaFoldDB" id="A0A8J4TA34"/>
<dbReference type="GO" id="GO:0070531">
    <property type="term" value="C:BRCA1-A complex"/>
    <property type="evidence" value="ECO:0007669"/>
    <property type="project" value="TreeGrafter"/>
</dbReference>
<dbReference type="Proteomes" id="UP000727407">
    <property type="component" value="Unassembled WGS sequence"/>
</dbReference>
<name>A0A8J4TA34_CLAMG</name>
<dbReference type="Gene3D" id="1.25.40.20">
    <property type="entry name" value="Ankyrin repeat-containing domain"/>
    <property type="match status" value="1"/>
</dbReference>
<keyword evidence="1" id="KW-0677">Repeat</keyword>
<sequence>MLLSAVPKRLLMRSPHSLSLCRALHPESGESARRHSVREPDAAVLSGSRANCALVREREVLYAQYRQLASRWRPSPESRRSPWAGLGNYREEGEGYDTGAGGWRGAASAGALTSAALVFCDAFLDAARSNNAEEVKRLLADGVDPDARHRLGWTALMVASINRHHNVVKVLLESGADPNLGDDFSNVYGTAKDKGIHSLEVLVTREDEFSSRLSTRASFRGCTSLHYAVLADDLRTVRMLLDAGANPLQVNELGHTPLSYAKEGEMHTLLKEREGKFMEEQRQREVEERRRFPLERRLKEQIIGQEGAITTVAS</sequence>
<evidence type="ECO:0000256" key="2">
    <source>
        <dbReference type="ARBA" id="ARBA00023043"/>
    </source>
</evidence>
<dbReference type="PROSITE" id="PS50088">
    <property type="entry name" value="ANK_REPEAT"/>
    <property type="match status" value="2"/>
</dbReference>
<dbReference type="Pfam" id="PF12796">
    <property type="entry name" value="Ank_2"/>
    <property type="match status" value="1"/>
</dbReference>
<reference evidence="4" key="1">
    <citation type="submission" date="2020-07" db="EMBL/GenBank/DDBJ databases">
        <title>Clarias magur genome sequencing, assembly and annotation.</title>
        <authorList>
            <person name="Kushwaha B."/>
            <person name="Kumar R."/>
            <person name="Das P."/>
            <person name="Joshi C.G."/>
            <person name="Kumar D."/>
            <person name="Nagpure N.S."/>
            <person name="Pandey M."/>
            <person name="Agarwal S."/>
            <person name="Srivastava S."/>
            <person name="Singh M."/>
            <person name="Sahoo L."/>
            <person name="Jayasankar P."/>
            <person name="Meher P.K."/>
            <person name="Koringa P.G."/>
            <person name="Iquebal M.A."/>
            <person name="Das S.P."/>
            <person name="Bit A."/>
            <person name="Patnaik S."/>
            <person name="Patel N."/>
            <person name="Shah T.M."/>
            <person name="Hinsu A."/>
            <person name="Jena J.K."/>
        </authorList>
    </citation>
    <scope>NUCLEOTIDE SEQUENCE</scope>
    <source>
        <strain evidence="4">CIFAMagur01</strain>
        <tissue evidence="4">Testis</tissue>
    </source>
</reference>
<dbReference type="Pfam" id="PF00023">
    <property type="entry name" value="Ank"/>
    <property type="match status" value="1"/>
</dbReference>
<comment type="caution">
    <text evidence="4">The sequence shown here is derived from an EMBL/GenBank/DDBJ whole genome shotgun (WGS) entry which is preliminary data.</text>
</comment>
<dbReference type="OrthoDB" id="47330at2759"/>
<evidence type="ECO:0000256" key="3">
    <source>
        <dbReference type="PROSITE-ProRule" id="PRU00023"/>
    </source>
</evidence>
<dbReference type="PROSITE" id="PS50297">
    <property type="entry name" value="ANK_REP_REGION"/>
    <property type="match status" value="2"/>
</dbReference>
<keyword evidence="5" id="KW-1185">Reference proteome</keyword>
<dbReference type="InterPro" id="IPR002110">
    <property type="entry name" value="Ankyrin_rpt"/>
</dbReference>
<dbReference type="InterPro" id="IPR036770">
    <property type="entry name" value="Ankyrin_rpt-contain_sf"/>
</dbReference>
<evidence type="ECO:0000313" key="4">
    <source>
        <dbReference type="EMBL" id="KAF5881279.1"/>
    </source>
</evidence>
<gene>
    <name evidence="4" type="primary">clpb</name>
    <name evidence="4" type="ORF">DAT39_023154</name>
</gene>
<dbReference type="SUPFAM" id="SSF48403">
    <property type="entry name" value="Ankyrin repeat"/>
    <property type="match status" value="1"/>
</dbReference>
<dbReference type="PANTHER" id="PTHR24171">
    <property type="entry name" value="ANKYRIN REPEAT DOMAIN-CONTAINING PROTEIN 39-RELATED"/>
    <property type="match status" value="1"/>
</dbReference>
<feature type="non-terminal residue" evidence="4">
    <location>
        <position position="314"/>
    </location>
</feature>
<dbReference type="SMART" id="SM00248">
    <property type="entry name" value="ANK"/>
    <property type="match status" value="3"/>
</dbReference>
<protein>
    <submittedName>
        <fullName evidence="4">Caseinolytic peptidase B protein</fullName>
    </submittedName>
</protein>
<evidence type="ECO:0000256" key="1">
    <source>
        <dbReference type="ARBA" id="ARBA00022737"/>
    </source>
</evidence>
<dbReference type="FunFam" id="1.25.40.20:FF:000203">
    <property type="entry name" value="caseinolytic peptidase B protein homolog isoform X1"/>
    <property type="match status" value="1"/>
</dbReference>
<proteinExistence type="predicted"/>
<accession>A0A8J4TA34</accession>
<keyword evidence="2 3" id="KW-0040">ANK repeat</keyword>
<dbReference type="GO" id="GO:0004842">
    <property type="term" value="F:ubiquitin-protein transferase activity"/>
    <property type="evidence" value="ECO:0007669"/>
    <property type="project" value="TreeGrafter"/>
</dbReference>
<dbReference type="EMBL" id="QNUK01001460">
    <property type="protein sequence ID" value="KAF5881279.1"/>
    <property type="molecule type" value="Genomic_DNA"/>
</dbReference>
<evidence type="ECO:0000313" key="5">
    <source>
        <dbReference type="Proteomes" id="UP000727407"/>
    </source>
</evidence>
<feature type="repeat" description="ANK" evidence="3">
    <location>
        <begin position="151"/>
        <end position="183"/>
    </location>
</feature>
<dbReference type="PANTHER" id="PTHR24171:SF8">
    <property type="entry name" value="BRCA1-ASSOCIATED RING DOMAIN PROTEIN 1"/>
    <property type="match status" value="1"/>
</dbReference>
<dbReference type="GO" id="GO:0031436">
    <property type="term" value="C:BRCA1-BARD1 complex"/>
    <property type="evidence" value="ECO:0007669"/>
    <property type="project" value="TreeGrafter"/>
</dbReference>
<organism evidence="4 5">
    <name type="scientific">Clarias magur</name>
    <name type="common">Asian catfish</name>
    <name type="synonym">Macropteronotus magur</name>
    <dbReference type="NCBI Taxonomy" id="1594786"/>
    <lineage>
        <taxon>Eukaryota</taxon>
        <taxon>Metazoa</taxon>
        <taxon>Chordata</taxon>
        <taxon>Craniata</taxon>
        <taxon>Vertebrata</taxon>
        <taxon>Euteleostomi</taxon>
        <taxon>Actinopterygii</taxon>
        <taxon>Neopterygii</taxon>
        <taxon>Teleostei</taxon>
        <taxon>Ostariophysi</taxon>
        <taxon>Siluriformes</taxon>
        <taxon>Clariidae</taxon>
        <taxon>Clarias</taxon>
    </lineage>
</organism>